<keyword evidence="4" id="KW-0249">Electron transport</keyword>
<evidence type="ECO:0000256" key="1">
    <source>
        <dbReference type="ARBA" id="ARBA00022448"/>
    </source>
</evidence>
<dbReference type="PROSITE" id="PS51007">
    <property type="entry name" value="CYTC"/>
    <property type="match status" value="1"/>
</dbReference>
<dbReference type="Pfam" id="PF00034">
    <property type="entry name" value="Cytochrom_C"/>
    <property type="match status" value="1"/>
</dbReference>
<dbReference type="InterPro" id="IPR002327">
    <property type="entry name" value="Cyt_c_1A/1B"/>
</dbReference>
<keyword evidence="10" id="KW-1185">Reference proteome</keyword>
<dbReference type="RefSeq" id="WP_302109626.1">
    <property type="nucleotide sequence ID" value="NZ_JAUKTR010000002.1"/>
</dbReference>
<organism evidence="9 10">
    <name type="scientific">Peiella sedimenti</name>
    <dbReference type="NCBI Taxonomy" id="3061083"/>
    <lineage>
        <taxon>Bacteria</taxon>
        <taxon>Pseudomonadati</taxon>
        <taxon>Pseudomonadota</taxon>
        <taxon>Alphaproteobacteria</taxon>
        <taxon>Caulobacterales</taxon>
        <taxon>Caulobacteraceae</taxon>
        <taxon>Peiella</taxon>
    </lineage>
</organism>
<evidence type="ECO:0000313" key="10">
    <source>
        <dbReference type="Proteomes" id="UP001169063"/>
    </source>
</evidence>
<keyword evidence="5 6" id="KW-0408">Iron</keyword>
<dbReference type="PANTHER" id="PTHR11961">
    <property type="entry name" value="CYTOCHROME C"/>
    <property type="match status" value="1"/>
</dbReference>
<reference evidence="9" key="1">
    <citation type="submission" date="2023-07" db="EMBL/GenBank/DDBJ databases">
        <title>Brevundimonas soil sp. nov., isolated from the soil of chemical plant.</title>
        <authorList>
            <person name="Wu N."/>
        </authorList>
    </citation>
    <scope>NUCLEOTIDE SEQUENCE</scope>
    <source>
        <strain evidence="9">XZ-24</strain>
    </source>
</reference>
<feature type="region of interest" description="Disordered" evidence="7">
    <location>
        <begin position="176"/>
        <end position="241"/>
    </location>
</feature>
<dbReference type="Gene3D" id="1.10.760.10">
    <property type="entry name" value="Cytochrome c-like domain"/>
    <property type="match status" value="1"/>
</dbReference>
<dbReference type="SUPFAM" id="SSF46626">
    <property type="entry name" value="Cytochrome c"/>
    <property type="match status" value="1"/>
</dbReference>
<feature type="domain" description="Cytochrome c" evidence="8">
    <location>
        <begin position="70"/>
        <end position="173"/>
    </location>
</feature>
<evidence type="ECO:0000256" key="2">
    <source>
        <dbReference type="ARBA" id="ARBA00022617"/>
    </source>
</evidence>
<accession>A0ABT8SMK9</accession>
<feature type="compositionally biased region" description="Low complexity" evidence="7">
    <location>
        <begin position="215"/>
        <end position="228"/>
    </location>
</feature>
<comment type="caution">
    <text evidence="9">The sequence shown here is derived from an EMBL/GenBank/DDBJ whole genome shotgun (WGS) entry which is preliminary data.</text>
</comment>
<evidence type="ECO:0000256" key="6">
    <source>
        <dbReference type="PROSITE-ProRule" id="PRU00433"/>
    </source>
</evidence>
<feature type="compositionally biased region" description="Low complexity" evidence="7">
    <location>
        <begin position="188"/>
        <end position="199"/>
    </location>
</feature>
<dbReference type="InterPro" id="IPR036909">
    <property type="entry name" value="Cyt_c-like_dom_sf"/>
</dbReference>
<evidence type="ECO:0000256" key="3">
    <source>
        <dbReference type="ARBA" id="ARBA00022723"/>
    </source>
</evidence>
<sequence length="241" mass="24305">MSGDLKVNKILGAGLATVFVILIVNEGASRIYGGGEAPEKMGYAIEVQEETESGAEAELLPDWGTVLPIADLAAGERAYARCSACHTINAGGANGIGPNLYGVVGRRPGGHAGFAYSEAMVAHAAEAPAWTYDELDAFITAPARHVPGTKMSFAGLKDTDTRVALIAYLRAQGSGGYPIPAPDPSRQPGAAEAAPGAEGVDATQAGGPDQNAPFTDPAAEAPLDAATAGNTGGSGETAPMQ</sequence>
<evidence type="ECO:0000256" key="5">
    <source>
        <dbReference type="ARBA" id="ARBA00023004"/>
    </source>
</evidence>
<dbReference type="PRINTS" id="PR00604">
    <property type="entry name" value="CYTCHRMECIAB"/>
</dbReference>
<dbReference type="EMBL" id="JAUKTR010000002">
    <property type="protein sequence ID" value="MDO1559204.1"/>
    <property type="molecule type" value="Genomic_DNA"/>
</dbReference>
<keyword evidence="1" id="KW-0813">Transport</keyword>
<evidence type="ECO:0000256" key="7">
    <source>
        <dbReference type="SAM" id="MobiDB-lite"/>
    </source>
</evidence>
<evidence type="ECO:0000313" key="9">
    <source>
        <dbReference type="EMBL" id="MDO1559204.1"/>
    </source>
</evidence>
<dbReference type="Proteomes" id="UP001169063">
    <property type="component" value="Unassembled WGS sequence"/>
</dbReference>
<keyword evidence="3 6" id="KW-0479">Metal-binding</keyword>
<evidence type="ECO:0000256" key="4">
    <source>
        <dbReference type="ARBA" id="ARBA00022982"/>
    </source>
</evidence>
<proteinExistence type="predicted"/>
<evidence type="ECO:0000259" key="8">
    <source>
        <dbReference type="PROSITE" id="PS51007"/>
    </source>
</evidence>
<gene>
    <name evidence="9" type="ORF">Q0812_07155</name>
</gene>
<protein>
    <submittedName>
        <fullName evidence="9">Cytochrome c family protein</fullName>
    </submittedName>
</protein>
<dbReference type="InterPro" id="IPR009056">
    <property type="entry name" value="Cyt_c-like_dom"/>
</dbReference>
<name>A0ABT8SMK9_9CAUL</name>
<keyword evidence="2 6" id="KW-0349">Heme</keyword>